<sequence length="178" mass="19432">MAWEEDLFALFDDLESQAEAAYARDREAELVDRRRAEYAEVTFAARLMASLGRAVTLEVRGIGPLHGTLERVATGWLLLSAGAVDWVVRQDAVGSLIGASERAVPTVAWPAVARLGLGSALRRLAESGERCWVHRVDGQRHEGVVRRVGQDFLELAGDAGRVTLVPFVVVAAVQSRRD</sequence>
<organism evidence="1 2">
    <name type="scientific">Nocardioides eburneus</name>
    <dbReference type="NCBI Taxonomy" id="3231482"/>
    <lineage>
        <taxon>Bacteria</taxon>
        <taxon>Bacillati</taxon>
        <taxon>Actinomycetota</taxon>
        <taxon>Actinomycetes</taxon>
        <taxon>Propionibacteriales</taxon>
        <taxon>Nocardioidaceae</taxon>
        <taxon>Nocardioides</taxon>
    </lineage>
</organism>
<dbReference type="RefSeq" id="WP_367995347.1">
    <property type="nucleotide sequence ID" value="NZ_JBFPJR010000041.1"/>
</dbReference>
<evidence type="ECO:0000313" key="2">
    <source>
        <dbReference type="Proteomes" id="UP001556631"/>
    </source>
</evidence>
<dbReference type="Proteomes" id="UP001556631">
    <property type="component" value="Unassembled WGS sequence"/>
</dbReference>
<name>A0ABV3T2E5_9ACTN</name>
<comment type="caution">
    <text evidence="1">The sequence shown here is derived from an EMBL/GenBank/DDBJ whole genome shotgun (WGS) entry which is preliminary data.</text>
</comment>
<evidence type="ECO:0008006" key="3">
    <source>
        <dbReference type="Google" id="ProtNLM"/>
    </source>
</evidence>
<reference evidence="1 2" key="1">
    <citation type="submission" date="2024-07" db="EMBL/GenBank/DDBJ databases">
        <authorList>
            <person name="Lee S."/>
            <person name="Kang M."/>
        </authorList>
    </citation>
    <scope>NUCLEOTIDE SEQUENCE [LARGE SCALE GENOMIC DNA]</scope>
    <source>
        <strain evidence="1 2">DS6</strain>
    </source>
</reference>
<gene>
    <name evidence="1" type="ORF">AB3X52_17315</name>
</gene>
<accession>A0ABV3T2E5</accession>
<proteinExistence type="predicted"/>
<keyword evidence="2" id="KW-1185">Reference proteome</keyword>
<protein>
    <recommendedName>
        <fullName evidence="3">Fis family transcriptional regulator</fullName>
    </recommendedName>
</protein>
<evidence type="ECO:0000313" key="1">
    <source>
        <dbReference type="EMBL" id="MEX0429381.1"/>
    </source>
</evidence>
<dbReference type="EMBL" id="JBFPJR010000041">
    <property type="protein sequence ID" value="MEX0429381.1"/>
    <property type="molecule type" value="Genomic_DNA"/>
</dbReference>